<gene>
    <name evidence="3" type="ORF">OSH07_11180</name>
</gene>
<keyword evidence="1" id="KW-0732">Signal</keyword>
<feature type="chain" id="PRO_5040828642" evidence="1">
    <location>
        <begin position="25"/>
        <end position="266"/>
    </location>
</feature>
<feature type="domain" description="DUF306" evidence="2">
    <location>
        <begin position="154"/>
        <end position="260"/>
    </location>
</feature>
<dbReference type="AlphaFoldDB" id="A0A9X3EBG7"/>
<evidence type="ECO:0000259" key="2">
    <source>
        <dbReference type="Pfam" id="PF03724"/>
    </source>
</evidence>
<comment type="caution">
    <text evidence="3">The sequence shown here is derived from an EMBL/GenBank/DDBJ whole genome shotgun (WGS) entry which is preliminary data.</text>
</comment>
<dbReference type="PANTHER" id="PTHR38013:SF1">
    <property type="entry name" value="GLYCOPROTEIN_POLYSACCHARIDE METABOLISM"/>
    <property type="match status" value="1"/>
</dbReference>
<evidence type="ECO:0000313" key="4">
    <source>
        <dbReference type="Proteomes" id="UP001144805"/>
    </source>
</evidence>
<dbReference type="InterPro" id="IPR053196">
    <property type="entry name" value="Lipoprotein_YbaY-like"/>
</dbReference>
<keyword evidence="4" id="KW-1185">Reference proteome</keyword>
<dbReference type="PANTHER" id="PTHR38013">
    <property type="entry name" value="GLYCOPROTEIN/POLYSACCHARIDE METABOLISM"/>
    <property type="match status" value="1"/>
</dbReference>
<dbReference type="Proteomes" id="UP001144805">
    <property type="component" value="Unassembled WGS sequence"/>
</dbReference>
<dbReference type="InterPro" id="IPR038670">
    <property type="entry name" value="HslJ-like_sf"/>
</dbReference>
<accession>A0A9X3EBG7</accession>
<sequence length="266" mass="28390">MVNILPMRLLFAVAILAAPSVALARPLDGSVTYRERIALDPKVAVTVSLVDVSHADRPAKLIAKQRIRPRGRQVPIDFRLHYAPAKIKPGHRYQLQARIDLGDDLLFINKEAVPVDPLATKGPVTILVQRMADKDAPAKVQVKDKVAAPSGPAAPLKGTEWLAEDIGGSSVLDIVQSTLVIEGGGRISGSGGCNRYFGTATVEGGKIKIGPLGATQMACVPAQMEQERKFLDALGATKGFRLDDGKLILLDAGGKPLMRLIKNTKA</sequence>
<dbReference type="InterPro" id="IPR005184">
    <property type="entry name" value="DUF306_Meta_HslJ"/>
</dbReference>
<dbReference type="InterPro" id="IPR039366">
    <property type="entry name" value="Pilotin"/>
</dbReference>
<evidence type="ECO:0000256" key="1">
    <source>
        <dbReference type="SAM" id="SignalP"/>
    </source>
</evidence>
<protein>
    <submittedName>
        <fullName evidence="3">YbaY family lipoprotein</fullName>
    </submittedName>
</protein>
<dbReference type="Pfam" id="PF03724">
    <property type="entry name" value="META"/>
    <property type="match status" value="1"/>
</dbReference>
<dbReference type="Gene3D" id="2.40.128.270">
    <property type="match status" value="1"/>
</dbReference>
<feature type="signal peptide" evidence="1">
    <location>
        <begin position="1"/>
        <end position="24"/>
    </location>
</feature>
<dbReference type="EMBL" id="JAPKNK010000004">
    <property type="protein sequence ID" value="MCX5569755.1"/>
    <property type="molecule type" value="Genomic_DNA"/>
</dbReference>
<reference evidence="3" key="1">
    <citation type="submission" date="2022-11" db="EMBL/GenBank/DDBJ databases">
        <title>Biodiversity and phylogenetic relationships of bacteria.</title>
        <authorList>
            <person name="Machado R.A.R."/>
            <person name="Bhat A."/>
            <person name="Loulou A."/>
            <person name="Kallel S."/>
        </authorList>
    </citation>
    <scope>NUCLEOTIDE SEQUENCE</scope>
    <source>
        <strain evidence="3">K-TC2</strain>
    </source>
</reference>
<dbReference type="RefSeq" id="WP_266338728.1">
    <property type="nucleotide sequence ID" value="NZ_JAPKNK010000004.1"/>
</dbReference>
<dbReference type="Pfam" id="PF09619">
    <property type="entry name" value="YscW"/>
    <property type="match status" value="1"/>
</dbReference>
<proteinExistence type="predicted"/>
<organism evidence="3 4">
    <name type="scientific">Kaistia nematophila</name>
    <dbReference type="NCBI Taxonomy" id="2994654"/>
    <lineage>
        <taxon>Bacteria</taxon>
        <taxon>Pseudomonadati</taxon>
        <taxon>Pseudomonadota</taxon>
        <taxon>Alphaproteobacteria</taxon>
        <taxon>Hyphomicrobiales</taxon>
        <taxon>Kaistiaceae</taxon>
        <taxon>Kaistia</taxon>
    </lineage>
</organism>
<evidence type="ECO:0000313" key="3">
    <source>
        <dbReference type="EMBL" id="MCX5569755.1"/>
    </source>
</evidence>
<keyword evidence="3" id="KW-0449">Lipoprotein</keyword>
<name>A0A9X3EBG7_9HYPH</name>